<reference evidence="2" key="1">
    <citation type="submission" date="2016-11" db="UniProtKB">
        <authorList>
            <consortium name="WormBaseParasite"/>
        </authorList>
    </citation>
    <scope>IDENTIFICATION</scope>
    <source>
        <strain evidence="2">KR3021</strain>
    </source>
</reference>
<proteinExistence type="predicted"/>
<accession>A0AC35U6I5</accession>
<dbReference type="Proteomes" id="UP000095286">
    <property type="component" value="Unplaced"/>
</dbReference>
<organism evidence="1 2">
    <name type="scientific">Rhabditophanes sp. KR3021</name>
    <dbReference type="NCBI Taxonomy" id="114890"/>
    <lineage>
        <taxon>Eukaryota</taxon>
        <taxon>Metazoa</taxon>
        <taxon>Ecdysozoa</taxon>
        <taxon>Nematoda</taxon>
        <taxon>Chromadorea</taxon>
        <taxon>Rhabditida</taxon>
        <taxon>Tylenchina</taxon>
        <taxon>Panagrolaimomorpha</taxon>
        <taxon>Strongyloidoidea</taxon>
        <taxon>Alloionematidae</taxon>
        <taxon>Rhabditophanes</taxon>
    </lineage>
</organism>
<protein>
    <submittedName>
        <fullName evidence="2">Homeobox domain-containing protein</fullName>
    </submittedName>
</protein>
<dbReference type="WBParaSite" id="RSKR_0000821700.1">
    <property type="protein sequence ID" value="RSKR_0000821700.1"/>
    <property type="gene ID" value="RSKR_0000821700"/>
</dbReference>
<evidence type="ECO:0000313" key="1">
    <source>
        <dbReference type="Proteomes" id="UP000095286"/>
    </source>
</evidence>
<sequence>MSKGDNYPNTVEADTIILKRHLPFSVESLLKATSSSNTLNKYNSVVSQPTLPFSQNEEIYHEKKEVKLRITTPTSIDSVNGDNKKKRRQRLTFTSSQVRILEFEFSLHRYITTENRLRLSKMLGITQQQIKIWYQNRRYKTKPGIGKKENTQNINGSFNDWIYSKVKLSSNYAD</sequence>
<name>A0AC35U6I5_9BILA</name>
<evidence type="ECO:0000313" key="2">
    <source>
        <dbReference type="WBParaSite" id="RSKR_0000821700.1"/>
    </source>
</evidence>